<name>A0A660L5P5_9ACTN</name>
<evidence type="ECO:0000313" key="2">
    <source>
        <dbReference type="EMBL" id="RKQ90328.1"/>
    </source>
</evidence>
<evidence type="ECO:0000256" key="1">
    <source>
        <dbReference type="SAM" id="Phobius"/>
    </source>
</evidence>
<keyword evidence="1" id="KW-0812">Transmembrane</keyword>
<dbReference type="OrthoDB" id="4829365at2"/>
<feature type="transmembrane region" description="Helical" evidence="1">
    <location>
        <begin position="97"/>
        <end position="120"/>
    </location>
</feature>
<dbReference type="Pfam" id="PF20128">
    <property type="entry name" value="DUF6518"/>
    <property type="match status" value="1"/>
</dbReference>
<gene>
    <name evidence="2" type="ORF">C8N24_0129</name>
</gene>
<feature type="transmembrane region" description="Helical" evidence="1">
    <location>
        <begin position="132"/>
        <end position="149"/>
    </location>
</feature>
<dbReference type="Proteomes" id="UP000278962">
    <property type="component" value="Unassembled WGS sequence"/>
</dbReference>
<evidence type="ECO:0000313" key="3">
    <source>
        <dbReference type="Proteomes" id="UP000278962"/>
    </source>
</evidence>
<accession>A0A660L5P5</accession>
<dbReference type="EMBL" id="RBIL01000001">
    <property type="protein sequence ID" value="RKQ90328.1"/>
    <property type="molecule type" value="Genomic_DNA"/>
</dbReference>
<feature type="transmembrane region" description="Helical" evidence="1">
    <location>
        <begin position="180"/>
        <end position="200"/>
    </location>
</feature>
<protein>
    <submittedName>
        <fullName evidence="2">Uncharacterized protein</fullName>
    </submittedName>
</protein>
<feature type="transmembrane region" description="Helical" evidence="1">
    <location>
        <begin position="73"/>
        <end position="91"/>
    </location>
</feature>
<organism evidence="2 3">
    <name type="scientific">Solirubrobacter pauli</name>
    <dbReference type="NCBI Taxonomy" id="166793"/>
    <lineage>
        <taxon>Bacteria</taxon>
        <taxon>Bacillati</taxon>
        <taxon>Actinomycetota</taxon>
        <taxon>Thermoleophilia</taxon>
        <taxon>Solirubrobacterales</taxon>
        <taxon>Solirubrobacteraceae</taxon>
        <taxon>Solirubrobacter</taxon>
    </lineage>
</organism>
<reference evidence="2 3" key="1">
    <citation type="submission" date="2018-10" db="EMBL/GenBank/DDBJ databases">
        <title>Genomic Encyclopedia of Archaeal and Bacterial Type Strains, Phase II (KMG-II): from individual species to whole genera.</title>
        <authorList>
            <person name="Goeker M."/>
        </authorList>
    </citation>
    <scope>NUCLEOTIDE SEQUENCE [LARGE SCALE GENOMIC DNA]</scope>
    <source>
        <strain evidence="2 3">DSM 14954</strain>
    </source>
</reference>
<keyword evidence="3" id="KW-1185">Reference proteome</keyword>
<feature type="transmembrane region" description="Helical" evidence="1">
    <location>
        <begin position="21"/>
        <end position="42"/>
    </location>
</feature>
<sequence length="203" mass="21183">MTTKLIWTAPATPVRDVRARVALVVGVGLAIGCLTSFGQAHLDGAWNALVNSVGAWLVAPFFLGALMRTARGAGAAGLAACALQVVGYYVTAELRGFSAGASFVVFWTACAAVGGPLLGLAGHHWRARPDGLGATLLPAVFFAEGLWTYAHELGYYDTAALWLAIGALLAVGLSRRAYRWFALTVPLGLAGAMLVTLVYSQAF</sequence>
<feature type="transmembrane region" description="Helical" evidence="1">
    <location>
        <begin position="48"/>
        <end position="66"/>
    </location>
</feature>
<keyword evidence="1" id="KW-1133">Transmembrane helix</keyword>
<dbReference type="InterPro" id="IPR045393">
    <property type="entry name" value="DUF6518"/>
</dbReference>
<keyword evidence="1" id="KW-0472">Membrane</keyword>
<feature type="transmembrane region" description="Helical" evidence="1">
    <location>
        <begin position="155"/>
        <end position="173"/>
    </location>
</feature>
<dbReference type="RefSeq" id="WP_121246783.1">
    <property type="nucleotide sequence ID" value="NZ_RBIL01000001.1"/>
</dbReference>
<dbReference type="AlphaFoldDB" id="A0A660L5P5"/>
<comment type="caution">
    <text evidence="2">The sequence shown here is derived from an EMBL/GenBank/DDBJ whole genome shotgun (WGS) entry which is preliminary data.</text>
</comment>
<dbReference type="PROSITE" id="PS51257">
    <property type="entry name" value="PROKAR_LIPOPROTEIN"/>
    <property type="match status" value="1"/>
</dbReference>
<proteinExistence type="predicted"/>